<accession>A0ABU6ZDZ5</accession>
<sequence length="190" mass="21428">MDEIKIDGSNYRGPEEESDYKEIKRMMWDCNPAERSSLTVLIFKAIRSLWGTINKEFEAMLGEFFIIGDMPENGNLTWVALAHKEGESTDLKYYRLGRGPNLVKSVTEVQPSLKIPSTGLGSFYLGSRNRDAKTRWCVRTGASGAYALAPISSLGVPPKAIGTGSWVRTHRVQKWPFRFCLRSSRSSRPF</sequence>
<evidence type="ECO:0000313" key="1">
    <source>
        <dbReference type="EMBL" id="MED6220171.1"/>
    </source>
</evidence>
<gene>
    <name evidence="1" type="ORF">PIB30_042240</name>
</gene>
<evidence type="ECO:0000313" key="2">
    <source>
        <dbReference type="Proteomes" id="UP001341840"/>
    </source>
</evidence>
<comment type="caution">
    <text evidence="1">The sequence shown here is derived from an EMBL/GenBank/DDBJ whole genome shotgun (WGS) entry which is preliminary data.</text>
</comment>
<reference evidence="1 2" key="1">
    <citation type="journal article" date="2023" name="Plants (Basel)">
        <title>Bridging the Gap: Combining Genomics and Transcriptomics Approaches to Understand Stylosanthes scabra, an Orphan Legume from the Brazilian Caatinga.</title>
        <authorList>
            <person name="Ferreira-Neto J.R.C."/>
            <person name="da Silva M.D."/>
            <person name="Binneck E."/>
            <person name="de Melo N.F."/>
            <person name="da Silva R.H."/>
            <person name="de Melo A.L.T.M."/>
            <person name="Pandolfi V."/>
            <person name="Bustamante F.O."/>
            <person name="Brasileiro-Vidal A.C."/>
            <person name="Benko-Iseppon A.M."/>
        </authorList>
    </citation>
    <scope>NUCLEOTIDE SEQUENCE [LARGE SCALE GENOMIC DNA]</scope>
    <source>
        <tissue evidence="1">Leaves</tissue>
    </source>
</reference>
<proteinExistence type="predicted"/>
<keyword evidence="2" id="KW-1185">Reference proteome</keyword>
<organism evidence="1 2">
    <name type="scientific">Stylosanthes scabra</name>
    <dbReference type="NCBI Taxonomy" id="79078"/>
    <lineage>
        <taxon>Eukaryota</taxon>
        <taxon>Viridiplantae</taxon>
        <taxon>Streptophyta</taxon>
        <taxon>Embryophyta</taxon>
        <taxon>Tracheophyta</taxon>
        <taxon>Spermatophyta</taxon>
        <taxon>Magnoliopsida</taxon>
        <taxon>eudicotyledons</taxon>
        <taxon>Gunneridae</taxon>
        <taxon>Pentapetalae</taxon>
        <taxon>rosids</taxon>
        <taxon>fabids</taxon>
        <taxon>Fabales</taxon>
        <taxon>Fabaceae</taxon>
        <taxon>Papilionoideae</taxon>
        <taxon>50 kb inversion clade</taxon>
        <taxon>dalbergioids sensu lato</taxon>
        <taxon>Dalbergieae</taxon>
        <taxon>Pterocarpus clade</taxon>
        <taxon>Stylosanthes</taxon>
    </lineage>
</organism>
<dbReference type="EMBL" id="JASCZI010272099">
    <property type="protein sequence ID" value="MED6220171.1"/>
    <property type="molecule type" value="Genomic_DNA"/>
</dbReference>
<name>A0ABU6ZDZ5_9FABA</name>
<dbReference type="Proteomes" id="UP001341840">
    <property type="component" value="Unassembled WGS sequence"/>
</dbReference>
<protein>
    <submittedName>
        <fullName evidence="1">Uncharacterized protein</fullName>
    </submittedName>
</protein>